<dbReference type="GO" id="GO:0009411">
    <property type="term" value="P:response to UV"/>
    <property type="evidence" value="ECO:0007669"/>
    <property type="project" value="TreeGrafter"/>
</dbReference>
<dbReference type="GO" id="GO:0031297">
    <property type="term" value="P:replication fork processing"/>
    <property type="evidence" value="ECO:0007669"/>
    <property type="project" value="TreeGrafter"/>
</dbReference>
<keyword evidence="6" id="KW-1185">Reference proteome</keyword>
<evidence type="ECO:0000313" key="5">
    <source>
        <dbReference type="EMBL" id="KAI5421344.1"/>
    </source>
</evidence>
<comment type="caution">
    <text evidence="5">The sequence shown here is derived from an EMBL/GenBank/DDBJ whole genome shotgun (WGS) entry which is preliminary data.</text>
</comment>
<accession>A0A9D5AWK3</accession>
<sequence>MRFVAASKPNFLQYEDTVEDNSNDSWWLEAIKVVEDVESKKTTTELSTKGSVSVRIQPADNMPSSKHREETMKRSKVCSRILNARGEDKIYEKLFVAKDTNESTCQLFVDTAVYTRNRCFRLHLSSKAGKVQFSCQQREECKNLSEEDMFMASLICNMDVDCGKLLVCKPDLDCVKTLHFDIELNFNLGNYVQIHPELTLNACSKYTQTLPCCKPKPDMRNSKSVANRNLSCVAN</sequence>
<dbReference type="GO" id="GO:0005759">
    <property type="term" value="C:mitochondrial matrix"/>
    <property type="evidence" value="ECO:0007669"/>
    <property type="project" value="TreeGrafter"/>
</dbReference>
<comment type="catalytic activity">
    <reaction evidence="2">
        <text>ssDNA + n NTP = ssDNA/pppN(pN)n-1 hybrid + (n-1) diphosphate.</text>
        <dbReference type="EC" id="2.7.7.102"/>
    </reaction>
</comment>
<evidence type="ECO:0000256" key="3">
    <source>
        <dbReference type="ARBA" id="ARBA00044768"/>
    </source>
</evidence>
<dbReference type="PANTHER" id="PTHR31399:SF0">
    <property type="entry name" value="DNA-DIRECTED PRIMASE_POLYMERASE PROTEIN"/>
    <property type="match status" value="1"/>
</dbReference>
<dbReference type="EMBL" id="JAMSHJ010000004">
    <property type="protein sequence ID" value="KAI5421344.1"/>
    <property type="molecule type" value="Genomic_DNA"/>
</dbReference>
<evidence type="ECO:0000313" key="6">
    <source>
        <dbReference type="Proteomes" id="UP001058974"/>
    </source>
</evidence>
<dbReference type="Gramene" id="Psat04G0496200-T1">
    <property type="protein sequence ID" value="KAI5421344.1"/>
    <property type="gene ID" value="KIW84_044962"/>
</dbReference>
<dbReference type="Proteomes" id="UP001058974">
    <property type="component" value="Chromosome 4"/>
</dbReference>
<proteinExistence type="predicted"/>
<evidence type="ECO:0000256" key="2">
    <source>
        <dbReference type="ARBA" id="ARBA00044677"/>
    </source>
</evidence>
<organism evidence="5 6">
    <name type="scientific">Pisum sativum</name>
    <name type="common">Garden pea</name>
    <name type="synonym">Lathyrus oleraceus</name>
    <dbReference type="NCBI Taxonomy" id="3888"/>
    <lineage>
        <taxon>Eukaryota</taxon>
        <taxon>Viridiplantae</taxon>
        <taxon>Streptophyta</taxon>
        <taxon>Embryophyta</taxon>
        <taxon>Tracheophyta</taxon>
        <taxon>Spermatophyta</taxon>
        <taxon>Magnoliopsida</taxon>
        <taxon>eudicotyledons</taxon>
        <taxon>Gunneridae</taxon>
        <taxon>Pentapetalae</taxon>
        <taxon>rosids</taxon>
        <taxon>fabids</taxon>
        <taxon>Fabales</taxon>
        <taxon>Fabaceae</taxon>
        <taxon>Papilionoideae</taxon>
        <taxon>50 kb inversion clade</taxon>
        <taxon>NPAAA clade</taxon>
        <taxon>Hologalegina</taxon>
        <taxon>IRL clade</taxon>
        <taxon>Fabeae</taxon>
        <taxon>Lathyrus</taxon>
    </lineage>
</organism>
<reference evidence="5 6" key="1">
    <citation type="journal article" date="2022" name="Nat. Genet.">
        <title>Improved pea reference genome and pan-genome highlight genomic features and evolutionary characteristics.</title>
        <authorList>
            <person name="Yang T."/>
            <person name="Liu R."/>
            <person name="Luo Y."/>
            <person name="Hu S."/>
            <person name="Wang D."/>
            <person name="Wang C."/>
            <person name="Pandey M.K."/>
            <person name="Ge S."/>
            <person name="Xu Q."/>
            <person name="Li N."/>
            <person name="Li G."/>
            <person name="Huang Y."/>
            <person name="Saxena R.K."/>
            <person name="Ji Y."/>
            <person name="Li M."/>
            <person name="Yan X."/>
            <person name="He Y."/>
            <person name="Liu Y."/>
            <person name="Wang X."/>
            <person name="Xiang C."/>
            <person name="Varshney R.K."/>
            <person name="Ding H."/>
            <person name="Gao S."/>
            <person name="Zong X."/>
        </authorList>
    </citation>
    <scope>NUCLEOTIDE SEQUENCE [LARGE SCALE GENOMIC DNA]</scope>
    <source>
        <strain evidence="5 6">cv. Zhongwan 6</strain>
    </source>
</reference>
<evidence type="ECO:0000256" key="4">
    <source>
        <dbReference type="ARBA" id="ARBA00047303"/>
    </source>
</evidence>
<dbReference type="GO" id="GO:0005634">
    <property type="term" value="C:nucleus"/>
    <property type="evidence" value="ECO:0007669"/>
    <property type="project" value="TreeGrafter"/>
</dbReference>
<dbReference type="AlphaFoldDB" id="A0A9D5AWK3"/>
<dbReference type="PANTHER" id="PTHR31399">
    <property type="entry name" value="DNA-DIRECTED PRIMASE / POLYMERASE PROTEIN"/>
    <property type="match status" value="1"/>
</dbReference>
<dbReference type="GO" id="GO:0003887">
    <property type="term" value="F:DNA-directed DNA polymerase activity"/>
    <property type="evidence" value="ECO:0007669"/>
    <property type="project" value="UniProtKB-EC"/>
</dbReference>
<comment type="catalytic activity">
    <reaction evidence="4">
        <text>DNA(n) + a 2'-deoxyribonucleoside 5'-triphosphate = DNA(n+1) + diphosphate</text>
        <dbReference type="Rhea" id="RHEA:22508"/>
        <dbReference type="Rhea" id="RHEA-COMP:17339"/>
        <dbReference type="Rhea" id="RHEA-COMP:17340"/>
        <dbReference type="ChEBI" id="CHEBI:33019"/>
        <dbReference type="ChEBI" id="CHEBI:61560"/>
        <dbReference type="ChEBI" id="CHEBI:173112"/>
        <dbReference type="EC" id="2.7.7.7"/>
    </reaction>
    <physiologicalReaction direction="left-to-right" evidence="4">
        <dbReference type="Rhea" id="RHEA:22509"/>
    </physiologicalReaction>
</comment>
<dbReference type="GO" id="GO:0003682">
    <property type="term" value="F:chromatin binding"/>
    <property type="evidence" value="ECO:0007669"/>
    <property type="project" value="TreeGrafter"/>
</dbReference>
<gene>
    <name evidence="5" type="ORF">KIW84_044962</name>
</gene>
<dbReference type="InterPro" id="IPR044917">
    <property type="entry name" value="PRIMPOL"/>
</dbReference>
<dbReference type="EC" id="2.7.7.102" evidence="3"/>
<protein>
    <recommendedName>
        <fullName evidence="1">DNA-directed primase/polymerase protein</fullName>
        <ecNumber evidence="3">2.7.7.102</ecNumber>
    </recommendedName>
</protein>
<name>A0A9D5AWK3_PEA</name>
<evidence type="ECO:0000256" key="1">
    <source>
        <dbReference type="ARBA" id="ARBA00026139"/>
    </source>
</evidence>
<dbReference type="GO" id="GO:0042276">
    <property type="term" value="P:error-prone translesion synthesis"/>
    <property type="evidence" value="ECO:0007669"/>
    <property type="project" value="InterPro"/>
</dbReference>
<dbReference type="GO" id="GO:0006264">
    <property type="term" value="P:mitochondrial DNA replication"/>
    <property type="evidence" value="ECO:0007669"/>
    <property type="project" value="TreeGrafter"/>
</dbReference>